<dbReference type="InterPro" id="IPR036188">
    <property type="entry name" value="FAD/NAD-bd_sf"/>
</dbReference>
<evidence type="ECO:0000259" key="1">
    <source>
        <dbReference type="Pfam" id="PF01494"/>
    </source>
</evidence>
<dbReference type="PRINTS" id="PR00420">
    <property type="entry name" value="RNGMNOXGNASE"/>
</dbReference>
<dbReference type="EMBL" id="CP077095">
    <property type="protein sequence ID" value="QXI37745.1"/>
    <property type="molecule type" value="Genomic_DNA"/>
</dbReference>
<name>A0A9E6PVZ4_9PSED</name>
<reference evidence="2 3" key="2">
    <citation type="journal article" date="2021" name="Microorganisms">
        <title>The Ever-Expanding Pseudomonas Genus: Description of 43 New Species and Partition of the Pseudomonas putida Group.</title>
        <authorList>
            <person name="Girard L."/>
            <person name="Lood C."/>
            <person name="Hofte M."/>
            <person name="Vandamme P."/>
            <person name="Rokni-Zadeh H."/>
            <person name="van Noort V."/>
            <person name="Lavigne R."/>
            <person name="De Mot R."/>
        </authorList>
    </citation>
    <scope>NUCLEOTIDE SEQUENCE [LARGE SCALE GENOMIC DNA]</scope>
    <source>
        <strain evidence="2 3">RW9S1A</strain>
    </source>
</reference>
<evidence type="ECO:0000313" key="2">
    <source>
        <dbReference type="EMBL" id="QXI37745.1"/>
    </source>
</evidence>
<dbReference type="RefSeq" id="WP_186658936.1">
    <property type="nucleotide sequence ID" value="NZ_CP077095.1"/>
</dbReference>
<dbReference type="Proteomes" id="UP000633418">
    <property type="component" value="Chromosome"/>
</dbReference>
<gene>
    <name evidence="2" type="ORF">HU772_020800</name>
</gene>
<evidence type="ECO:0000313" key="3">
    <source>
        <dbReference type="Proteomes" id="UP000633418"/>
    </source>
</evidence>
<dbReference type="Pfam" id="PF01494">
    <property type="entry name" value="FAD_binding_3"/>
    <property type="match status" value="1"/>
</dbReference>
<dbReference type="Gene3D" id="3.50.50.60">
    <property type="entry name" value="FAD/NAD(P)-binding domain"/>
    <property type="match status" value="1"/>
</dbReference>
<proteinExistence type="predicted"/>
<dbReference type="Gene3D" id="3.30.9.100">
    <property type="match status" value="1"/>
</dbReference>
<dbReference type="InterPro" id="IPR050816">
    <property type="entry name" value="Flavin-dep_Halogenase_NPB"/>
</dbReference>
<dbReference type="GO" id="GO:0071949">
    <property type="term" value="F:FAD binding"/>
    <property type="evidence" value="ECO:0007669"/>
    <property type="project" value="InterPro"/>
</dbReference>
<dbReference type="InterPro" id="IPR002938">
    <property type="entry name" value="FAD-bd"/>
</dbReference>
<reference evidence="2 3" key="1">
    <citation type="journal article" date="2020" name="Microorganisms">
        <title>Reliable Identification of Environmental Pseudomonas Isolates Using the rpoD Gene.</title>
        <authorList>
            <consortium name="The Broad Institute Genome Sequencing Platform"/>
            <person name="Girard L."/>
            <person name="Lood C."/>
            <person name="Rokni-Zadeh H."/>
            <person name="van Noort V."/>
            <person name="Lavigne R."/>
            <person name="De Mot R."/>
        </authorList>
    </citation>
    <scope>NUCLEOTIDE SEQUENCE [LARGE SCALE GENOMIC DNA]</scope>
    <source>
        <strain evidence="2 3">RW9S1A</strain>
    </source>
</reference>
<dbReference type="KEGG" id="pxn:HU772_020800"/>
<dbReference type="GO" id="GO:0003824">
    <property type="term" value="F:catalytic activity"/>
    <property type="evidence" value="ECO:0007669"/>
    <property type="project" value="UniProtKB-ARBA"/>
</dbReference>
<keyword evidence="3" id="KW-1185">Reference proteome</keyword>
<organism evidence="2 3">
    <name type="scientific">Pseudomonas xantholysinigenes</name>
    <dbReference type="NCBI Taxonomy" id="2745490"/>
    <lineage>
        <taxon>Bacteria</taxon>
        <taxon>Pseudomonadati</taxon>
        <taxon>Pseudomonadota</taxon>
        <taxon>Gammaproteobacteria</taxon>
        <taxon>Pseudomonadales</taxon>
        <taxon>Pseudomonadaceae</taxon>
        <taxon>Pseudomonas</taxon>
    </lineage>
</organism>
<dbReference type="AlphaFoldDB" id="A0A9E6PVZ4"/>
<accession>A0A9E6PVZ4</accession>
<sequence>MFAEQPRTVDVVVVGGGPAGSAAALTLRRHGGHSVMLLEQREYAREKVGETLSPSVLPLLDYLGVGEHFRQAGFSPSFAFTAAWGDSEVRARDFLFTGRGHGWHLDRTRFDAGLANAARSMGAQLLTGVRVREVVREGDTWRLRVDGLEGAPEVHCRYLIDATGRSAWLARAIGASRLQQDRLVGISAYYAASASVVEGCSLVEAVASGWWYSAPVPDGRLISVLMTDADLLQASHDDREYFWSTALAQAPNTRARLGERPMAGNLRVWPAHSQHLEPCCGSGWAAAGDAVAAFDPLSSMGIGYALSTGIQSARLAAISLADTSHEAEQCQAYRNDIQRHVMEYQALKRGYYKVESRYADQPFWKRRHVA</sequence>
<protein>
    <submittedName>
        <fullName evidence="2">Tryptophan 7-halogenase</fullName>
    </submittedName>
</protein>
<dbReference type="SUPFAM" id="SSF51905">
    <property type="entry name" value="FAD/NAD(P)-binding domain"/>
    <property type="match status" value="1"/>
</dbReference>
<feature type="domain" description="FAD-binding" evidence="1">
    <location>
        <begin position="9"/>
        <end position="325"/>
    </location>
</feature>
<dbReference type="PANTHER" id="PTHR43747:SF1">
    <property type="entry name" value="SLR1998 PROTEIN"/>
    <property type="match status" value="1"/>
</dbReference>
<dbReference type="PANTHER" id="PTHR43747">
    <property type="entry name" value="FAD-BINDING PROTEIN"/>
    <property type="match status" value="1"/>
</dbReference>